<organism evidence="5 7">
    <name type="scientific">Medicago truncatula</name>
    <name type="common">Barrel medic</name>
    <name type="synonym">Medicago tribuloides</name>
    <dbReference type="NCBI Taxonomy" id="3880"/>
    <lineage>
        <taxon>Eukaryota</taxon>
        <taxon>Viridiplantae</taxon>
        <taxon>Streptophyta</taxon>
        <taxon>Embryophyta</taxon>
        <taxon>Tracheophyta</taxon>
        <taxon>Spermatophyta</taxon>
        <taxon>Magnoliopsida</taxon>
        <taxon>eudicotyledons</taxon>
        <taxon>Gunneridae</taxon>
        <taxon>Pentapetalae</taxon>
        <taxon>rosids</taxon>
        <taxon>fabids</taxon>
        <taxon>Fabales</taxon>
        <taxon>Fabaceae</taxon>
        <taxon>Papilionoideae</taxon>
        <taxon>50 kb inversion clade</taxon>
        <taxon>NPAAA clade</taxon>
        <taxon>Hologalegina</taxon>
        <taxon>IRL clade</taxon>
        <taxon>Trifolieae</taxon>
        <taxon>Medicago</taxon>
    </lineage>
</organism>
<keyword evidence="3" id="KW-0862">Zinc</keyword>
<dbReference type="Pfam" id="PF12906">
    <property type="entry name" value="RINGv"/>
    <property type="match status" value="1"/>
</dbReference>
<reference evidence="5 7" key="2">
    <citation type="journal article" date="2014" name="BMC Genomics">
        <title>An improved genome release (version Mt4.0) for the model legume Medicago truncatula.</title>
        <authorList>
            <person name="Tang H."/>
            <person name="Krishnakumar V."/>
            <person name="Bidwell S."/>
            <person name="Rosen B."/>
            <person name="Chan A."/>
            <person name="Zhou S."/>
            <person name="Gentzbittel L."/>
            <person name="Childs K.L."/>
            <person name="Yandell M."/>
            <person name="Gundlach H."/>
            <person name="Mayer K.F."/>
            <person name="Schwartz D.C."/>
            <person name="Town C.D."/>
        </authorList>
    </citation>
    <scope>GENOME REANNOTATION</scope>
    <source>
        <strain evidence="5">A17</strain>
        <strain evidence="6 7">cv. Jemalong A17</strain>
    </source>
</reference>
<reference evidence="5 7" key="1">
    <citation type="journal article" date="2011" name="Nature">
        <title>The Medicago genome provides insight into the evolution of rhizobial symbioses.</title>
        <authorList>
            <person name="Young N.D."/>
            <person name="Debelle F."/>
            <person name="Oldroyd G.E."/>
            <person name="Geurts R."/>
            <person name="Cannon S.B."/>
            <person name="Udvardi M.K."/>
            <person name="Benedito V.A."/>
            <person name="Mayer K.F."/>
            <person name="Gouzy J."/>
            <person name="Schoof H."/>
            <person name="Van de Peer Y."/>
            <person name="Proost S."/>
            <person name="Cook D.R."/>
            <person name="Meyers B.C."/>
            <person name="Spannagl M."/>
            <person name="Cheung F."/>
            <person name="De Mita S."/>
            <person name="Krishnakumar V."/>
            <person name="Gundlach H."/>
            <person name="Zhou S."/>
            <person name="Mudge J."/>
            <person name="Bharti A.K."/>
            <person name="Murray J.D."/>
            <person name="Naoumkina M.A."/>
            <person name="Rosen B."/>
            <person name="Silverstein K.A."/>
            <person name="Tang H."/>
            <person name="Rombauts S."/>
            <person name="Zhao P.X."/>
            <person name="Zhou P."/>
            <person name="Barbe V."/>
            <person name="Bardou P."/>
            <person name="Bechner M."/>
            <person name="Bellec A."/>
            <person name="Berger A."/>
            <person name="Berges H."/>
            <person name="Bidwell S."/>
            <person name="Bisseling T."/>
            <person name="Choisne N."/>
            <person name="Couloux A."/>
            <person name="Denny R."/>
            <person name="Deshpande S."/>
            <person name="Dai X."/>
            <person name="Doyle J.J."/>
            <person name="Dudez A.M."/>
            <person name="Farmer A.D."/>
            <person name="Fouteau S."/>
            <person name="Franken C."/>
            <person name="Gibelin C."/>
            <person name="Gish J."/>
            <person name="Goldstein S."/>
            <person name="Gonzalez A.J."/>
            <person name="Green P.J."/>
            <person name="Hallab A."/>
            <person name="Hartog M."/>
            <person name="Hua A."/>
            <person name="Humphray S.J."/>
            <person name="Jeong D.H."/>
            <person name="Jing Y."/>
            <person name="Jocker A."/>
            <person name="Kenton S.M."/>
            <person name="Kim D.J."/>
            <person name="Klee K."/>
            <person name="Lai H."/>
            <person name="Lang C."/>
            <person name="Lin S."/>
            <person name="Macmil S.L."/>
            <person name="Magdelenat G."/>
            <person name="Matthews L."/>
            <person name="McCorrison J."/>
            <person name="Monaghan E.L."/>
            <person name="Mun J.H."/>
            <person name="Najar F.Z."/>
            <person name="Nicholson C."/>
            <person name="Noirot C."/>
            <person name="O'Bleness M."/>
            <person name="Paule C.R."/>
            <person name="Poulain J."/>
            <person name="Prion F."/>
            <person name="Qin B."/>
            <person name="Qu C."/>
            <person name="Retzel E.F."/>
            <person name="Riddle C."/>
            <person name="Sallet E."/>
            <person name="Samain S."/>
            <person name="Samson N."/>
            <person name="Sanders I."/>
            <person name="Saurat O."/>
            <person name="Scarpelli C."/>
            <person name="Schiex T."/>
            <person name="Segurens B."/>
            <person name="Severin A.J."/>
            <person name="Sherrier D.J."/>
            <person name="Shi R."/>
            <person name="Sims S."/>
            <person name="Singer S.R."/>
            <person name="Sinharoy S."/>
            <person name="Sterck L."/>
            <person name="Viollet A."/>
            <person name="Wang B.B."/>
            <person name="Wang K."/>
            <person name="Wang M."/>
            <person name="Wang X."/>
            <person name="Warfsmann J."/>
            <person name="Weissenbach J."/>
            <person name="White D.D."/>
            <person name="White J.D."/>
            <person name="Wiley G.B."/>
            <person name="Wincker P."/>
            <person name="Xing Y."/>
            <person name="Yang L."/>
            <person name="Yao Z."/>
            <person name="Ying F."/>
            <person name="Zhai J."/>
            <person name="Zhou L."/>
            <person name="Zuber A."/>
            <person name="Denarie J."/>
            <person name="Dixon R.A."/>
            <person name="May G.D."/>
            <person name="Schwartz D.C."/>
            <person name="Rogers J."/>
            <person name="Quetier F."/>
            <person name="Town C.D."/>
            <person name="Roe B.A."/>
        </authorList>
    </citation>
    <scope>NUCLEOTIDE SEQUENCE [LARGE SCALE GENOMIC DNA]</scope>
    <source>
        <strain evidence="5">A17</strain>
        <strain evidence="6 7">cv. Jemalong A17</strain>
    </source>
</reference>
<keyword evidence="2" id="KW-0863">Zinc-finger</keyword>
<keyword evidence="1" id="KW-0479">Metal-binding</keyword>
<reference evidence="6" key="3">
    <citation type="submission" date="2015-04" db="UniProtKB">
        <authorList>
            <consortium name="EnsemblPlants"/>
        </authorList>
    </citation>
    <scope>IDENTIFICATION</scope>
    <source>
        <strain evidence="6">cv. Jemalong A17</strain>
    </source>
</reference>
<dbReference type="HOGENOM" id="CLU_3035325_0_0_1"/>
<evidence type="ECO:0000313" key="7">
    <source>
        <dbReference type="Proteomes" id="UP000002051"/>
    </source>
</evidence>
<accession>A0A072VKY8</accession>
<protein>
    <submittedName>
        <fullName evidence="5">RING-variant domain protein</fullName>
    </submittedName>
</protein>
<dbReference type="AlphaFoldDB" id="A0A072VKY8"/>
<dbReference type="GO" id="GO:0008270">
    <property type="term" value="F:zinc ion binding"/>
    <property type="evidence" value="ECO:0007669"/>
    <property type="project" value="UniProtKB-KW"/>
</dbReference>
<sequence length="55" mass="6269">MNEIELGCSCKDSLSLVHQQGATRWFNLGKTNLFLCLQLVRMRKIECVKKLTAIS</sequence>
<feature type="domain" description="RING-CH-type" evidence="4">
    <location>
        <begin position="3"/>
        <end position="31"/>
    </location>
</feature>
<keyword evidence="7" id="KW-1185">Reference proteome</keyword>
<name>A0A072VKY8_MEDTR</name>
<dbReference type="InterPro" id="IPR011016">
    <property type="entry name" value="Znf_RING-CH"/>
</dbReference>
<dbReference type="Proteomes" id="UP000002051">
    <property type="component" value="Unassembled WGS sequence"/>
</dbReference>
<evidence type="ECO:0000256" key="3">
    <source>
        <dbReference type="ARBA" id="ARBA00022833"/>
    </source>
</evidence>
<evidence type="ECO:0000313" key="5">
    <source>
        <dbReference type="EMBL" id="KEH42684.1"/>
    </source>
</evidence>
<evidence type="ECO:0000256" key="2">
    <source>
        <dbReference type="ARBA" id="ARBA00022771"/>
    </source>
</evidence>
<evidence type="ECO:0000313" key="6">
    <source>
        <dbReference type="EnsemblPlants" id="KEH42684"/>
    </source>
</evidence>
<gene>
    <name evidence="5" type="ordered locus">MTR_1g073680</name>
</gene>
<proteinExistence type="predicted"/>
<evidence type="ECO:0000259" key="4">
    <source>
        <dbReference type="Pfam" id="PF12906"/>
    </source>
</evidence>
<dbReference type="EMBL" id="CM001217">
    <property type="protein sequence ID" value="KEH42684.1"/>
    <property type="molecule type" value="Genomic_DNA"/>
</dbReference>
<evidence type="ECO:0000256" key="1">
    <source>
        <dbReference type="ARBA" id="ARBA00022723"/>
    </source>
</evidence>
<dbReference type="EnsemblPlants" id="KEH42684">
    <property type="protein sequence ID" value="KEH42684"/>
    <property type="gene ID" value="MTR_1g073680"/>
</dbReference>